<accession>A0A2V4NVL3</accession>
<protein>
    <recommendedName>
        <fullName evidence="4">MFS transporter</fullName>
    </recommendedName>
</protein>
<keyword evidence="1" id="KW-0812">Transmembrane</keyword>
<dbReference type="InterPro" id="IPR036259">
    <property type="entry name" value="MFS_trans_sf"/>
</dbReference>
<dbReference type="SUPFAM" id="SSF103473">
    <property type="entry name" value="MFS general substrate transporter"/>
    <property type="match status" value="1"/>
</dbReference>
<dbReference type="AlphaFoldDB" id="A0A2V4NVL3"/>
<evidence type="ECO:0000256" key="1">
    <source>
        <dbReference type="SAM" id="Phobius"/>
    </source>
</evidence>
<name>A0A2V4NVL3_9ACTN</name>
<sequence>MGNTVLVIAAQLAVVLWLARRSRRSVLTAGGLLLALSYLGFWAAGTLGGGLGAGALCAVAVLYTGGEIVYSGAGTALVVAAAPADGLGRALARWELSNGLGRAAAPAALTALLAVGPGILWGVLATATALGALTVRRFGPTV</sequence>
<gene>
    <name evidence="2" type="ORF">C7C46_12050</name>
</gene>
<evidence type="ECO:0000313" key="3">
    <source>
        <dbReference type="Proteomes" id="UP000248039"/>
    </source>
</evidence>
<feature type="transmembrane region" description="Helical" evidence="1">
    <location>
        <begin position="107"/>
        <end position="133"/>
    </location>
</feature>
<keyword evidence="1" id="KW-1133">Transmembrane helix</keyword>
<feature type="transmembrane region" description="Helical" evidence="1">
    <location>
        <begin position="68"/>
        <end position="87"/>
    </location>
</feature>
<reference evidence="2 3" key="1">
    <citation type="submission" date="2018-03" db="EMBL/GenBank/DDBJ databases">
        <title>Bioinformatic expansion and discovery of thiopeptide antibiotics.</title>
        <authorList>
            <person name="Schwalen C.J."/>
            <person name="Hudson G.A."/>
            <person name="Mitchell D.A."/>
        </authorList>
    </citation>
    <scope>NUCLEOTIDE SEQUENCE [LARGE SCALE GENOMIC DNA]</scope>
    <source>
        <strain evidence="2 3">ATCC 21389</strain>
    </source>
</reference>
<keyword evidence="1" id="KW-0472">Membrane</keyword>
<evidence type="ECO:0000313" key="2">
    <source>
        <dbReference type="EMBL" id="PYC80870.1"/>
    </source>
</evidence>
<evidence type="ECO:0008006" key="4">
    <source>
        <dbReference type="Google" id="ProtNLM"/>
    </source>
</evidence>
<keyword evidence="3" id="KW-1185">Reference proteome</keyword>
<proteinExistence type="predicted"/>
<comment type="caution">
    <text evidence="2">The sequence shown here is derived from an EMBL/GenBank/DDBJ whole genome shotgun (WGS) entry which is preliminary data.</text>
</comment>
<dbReference type="EMBL" id="PYBW01000038">
    <property type="protein sequence ID" value="PYC80870.1"/>
    <property type="molecule type" value="Genomic_DNA"/>
</dbReference>
<dbReference type="Proteomes" id="UP000248039">
    <property type="component" value="Unassembled WGS sequence"/>
</dbReference>
<organism evidence="2 3">
    <name type="scientific">Streptomyces tateyamensis</name>
    <dbReference type="NCBI Taxonomy" id="565073"/>
    <lineage>
        <taxon>Bacteria</taxon>
        <taxon>Bacillati</taxon>
        <taxon>Actinomycetota</taxon>
        <taxon>Actinomycetes</taxon>
        <taxon>Kitasatosporales</taxon>
        <taxon>Streptomycetaceae</taxon>
        <taxon>Streptomyces</taxon>
    </lineage>
</organism>